<evidence type="ECO:0000313" key="2">
    <source>
        <dbReference type="Proteomes" id="UP000192380"/>
    </source>
</evidence>
<protein>
    <submittedName>
        <fullName evidence="1">Uncharacterized protein</fullName>
    </submittedName>
</protein>
<reference evidence="1 2" key="1">
    <citation type="submission" date="2016-10" db="EMBL/GenBank/DDBJ databases">
        <title>Complete Genome Assembly of Pantoea stewartii subsp. stewartii DC283, a Corn Pathogen.</title>
        <authorList>
            <person name="Duong D.A."/>
            <person name="Stevens A.M."/>
            <person name="Jensen R.V."/>
        </authorList>
    </citation>
    <scope>NUCLEOTIDE SEQUENCE [LARGE SCALE GENOMIC DNA]</scope>
    <source>
        <strain evidence="1 2">DC283</strain>
    </source>
</reference>
<proteinExistence type="predicted"/>
<evidence type="ECO:0000313" key="1">
    <source>
        <dbReference type="EMBL" id="ARF51119.1"/>
    </source>
</evidence>
<gene>
    <name evidence="1" type="ORF">DSJ_18560</name>
</gene>
<accession>A0ABM6K8W2</accession>
<dbReference type="EMBL" id="CP017581">
    <property type="protein sequence ID" value="ARF51119.1"/>
    <property type="molecule type" value="Genomic_DNA"/>
</dbReference>
<sequence length="69" mass="7751">MENITTKSPTEMIEALSAEIIESIALLELIYNNSNEHHETDCTIACLIRSLDKTKEKANLFVSQLNNSI</sequence>
<dbReference type="RefSeq" id="WP_052310102.1">
    <property type="nucleotide sequence ID" value="NZ_AHIE01000002.1"/>
</dbReference>
<name>A0ABM6K8W2_PANSE</name>
<organism evidence="1 2">
    <name type="scientific">Pantoea stewartii subsp. stewartii DC283</name>
    <dbReference type="NCBI Taxonomy" id="660596"/>
    <lineage>
        <taxon>Bacteria</taxon>
        <taxon>Pseudomonadati</taxon>
        <taxon>Pseudomonadota</taxon>
        <taxon>Gammaproteobacteria</taxon>
        <taxon>Enterobacterales</taxon>
        <taxon>Erwiniaceae</taxon>
        <taxon>Pantoea</taxon>
    </lineage>
</organism>
<dbReference type="Proteomes" id="UP000192380">
    <property type="component" value="Chromosome"/>
</dbReference>
<keyword evidence="2" id="KW-1185">Reference proteome</keyword>